<evidence type="ECO:0000256" key="6">
    <source>
        <dbReference type="SAM" id="Phobius"/>
    </source>
</evidence>
<keyword evidence="6" id="KW-0812">Transmembrane</keyword>
<name>A0A077WAX6_9FUNG</name>
<keyword evidence="6" id="KW-1133">Transmembrane helix</keyword>
<comment type="subcellular location">
    <subcellularLocation>
        <location evidence="1">Mitochondrion inner membrane</location>
    </subcellularLocation>
</comment>
<proteinExistence type="inferred from homology"/>
<accession>A0A077WAX6</accession>
<dbReference type="OrthoDB" id="5511599at2759"/>
<gene>
    <name evidence="7" type="ORF">LRAMOSA07101</name>
</gene>
<keyword evidence="4" id="KW-0496">Mitochondrion</keyword>
<dbReference type="GO" id="GO:0045277">
    <property type="term" value="C:respiratory chain complex IV"/>
    <property type="evidence" value="ECO:0007669"/>
    <property type="project" value="InterPro"/>
</dbReference>
<protein>
    <submittedName>
        <fullName evidence="7">Uncharacterized protein</fullName>
    </submittedName>
</protein>
<feature type="transmembrane region" description="Helical" evidence="6">
    <location>
        <begin position="32"/>
        <end position="53"/>
    </location>
</feature>
<evidence type="ECO:0000256" key="1">
    <source>
        <dbReference type="ARBA" id="ARBA00004273"/>
    </source>
</evidence>
<sequence length="60" mass="6680">MINRPNRVIQNQRYYQAPSQVPLWLKGPRDRVVSTVVFGIIGVGVVGALWGTVKMAKGEK</sequence>
<dbReference type="InterPro" id="IPR036539">
    <property type="entry name" value="Cyt_c_oxidase_su7a_sf"/>
</dbReference>
<reference evidence="7" key="1">
    <citation type="journal article" date="2014" name="Genome Announc.">
        <title>De novo whole-genome sequence and genome annotation of Lichtheimia ramosa.</title>
        <authorList>
            <person name="Linde J."/>
            <person name="Schwartze V."/>
            <person name="Binder U."/>
            <person name="Lass-Florl C."/>
            <person name="Voigt K."/>
            <person name="Horn F."/>
        </authorList>
    </citation>
    <scope>NUCLEOTIDE SEQUENCE</scope>
    <source>
        <strain evidence="7">JMRC FSU:6197</strain>
    </source>
</reference>
<evidence type="ECO:0000256" key="5">
    <source>
        <dbReference type="ARBA" id="ARBA00023136"/>
    </source>
</evidence>
<dbReference type="GO" id="GO:0006123">
    <property type="term" value="P:mitochondrial electron transport, cytochrome c to oxygen"/>
    <property type="evidence" value="ECO:0007669"/>
    <property type="project" value="InterPro"/>
</dbReference>
<evidence type="ECO:0000256" key="2">
    <source>
        <dbReference type="ARBA" id="ARBA00009331"/>
    </source>
</evidence>
<dbReference type="SUPFAM" id="SSF81419">
    <property type="entry name" value="Mitochondrial cytochrome c oxidase subunit VIIa"/>
    <property type="match status" value="1"/>
</dbReference>
<organism evidence="7">
    <name type="scientific">Lichtheimia ramosa</name>
    <dbReference type="NCBI Taxonomy" id="688394"/>
    <lineage>
        <taxon>Eukaryota</taxon>
        <taxon>Fungi</taxon>
        <taxon>Fungi incertae sedis</taxon>
        <taxon>Mucoromycota</taxon>
        <taxon>Mucoromycotina</taxon>
        <taxon>Mucoromycetes</taxon>
        <taxon>Mucorales</taxon>
        <taxon>Lichtheimiaceae</taxon>
        <taxon>Lichtheimia</taxon>
    </lineage>
</organism>
<dbReference type="InterPro" id="IPR039297">
    <property type="entry name" value="COX7a"/>
</dbReference>
<evidence type="ECO:0000256" key="3">
    <source>
        <dbReference type="ARBA" id="ARBA00022792"/>
    </source>
</evidence>
<keyword evidence="3" id="KW-0999">Mitochondrion inner membrane</keyword>
<comment type="similarity">
    <text evidence="2">Belongs to the cytochrome c oxidase VIIa family.</text>
</comment>
<dbReference type="Gene3D" id="4.10.91.10">
    <property type="entry name" value="Cytochrome c oxidase, subunit VIIa"/>
    <property type="match status" value="1"/>
</dbReference>
<dbReference type="AlphaFoldDB" id="A0A077WAX6"/>
<evidence type="ECO:0000313" key="7">
    <source>
        <dbReference type="EMBL" id="CDS04146.1"/>
    </source>
</evidence>
<dbReference type="GO" id="GO:0005743">
    <property type="term" value="C:mitochondrial inner membrane"/>
    <property type="evidence" value="ECO:0007669"/>
    <property type="project" value="UniProtKB-SubCell"/>
</dbReference>
<keyword evidence="5 6" id="KW-0472">Membrane</keyword>
<dbReference type="EMBL" id="LK023314">
    <property type="protein sequence ID" value="CDS04146.1"/>
    <property type="molecule type" value="Genomic_DNA"/>
</dbReference>
<evidence type="ECO:0000256" key="4">
    <source>
        <dbReference type="ARBA" id="ARBA00023128"/>
    </source>
</evidence>
<dbReference type="Pfam" id="PF02238">
    <property type="entry name" value="COX7a"/>
    <property type="match status" value="1"/>
</dbReference>